<organism evidence="5 6">
    <name type="scientific">Candidatus Caccousia avicola</name>
    <dbReference type="NCBI Taxonomy" id="2840721"/>
    <lineage>
        <taxon>Bacteria</taxon>
        <taxon>Bacillati</taxon>
        <taxon>Bacillota</taxon>
        <taxon>Clostridia</taxon>
        <taxon>Eubacteriales</taxon>
        <taxon>Oscillospiraceae</taxon>
        <taxon>Oscillospiraceae incertae sedis</taxon>
        <taxon>Candidatus Caccousia</taxon>
    </lineage>
</organism>
<evidence type="ECO:0000313" key="6">
    <source>
        <dbReference type="Proteomes" id="UP000824242"/>
    </source>
</evidence>
<sequence length="281" mass="31343">MNHPSLSSVKHEVTYRFIGGSPENGILSCGFMRKKSAQKSQIDFVIPYYSCFLLLQGSGEYWDETGARAALTPGSVCQRLPNRQHSTRVDGDGNWLEFYISFGKGVFDSLKSLELVQETVPVGRFADPRSLLPLFHGLLSRMSAAPDSLLAACLLEAQQLVLTLTRPPDPRPGLSPVVVRACELLEKDSERELPLPVVAEQLCVGYETLRKQFQREMHLSLEEYRQSRRMTTAQMMLLEGEPVKAVAKALGYSDAYAFSKQFKRFCGSSPSAYAQSLLQKP</sequence>
<dbReference type="InterPro" id="IPR003313">
    <property type="entry name" value="AraC-bd"/>
</dbReference>
<gene>
    <name evidence="5" type="ORF">IAB89_02510</name>
</gene>
<dbReference type="InterPro" id="IPR037923">
    <property type="entry name" value="HTH-like"/>
</dbReference>
<evidence type="ECO:0000259" key="4">
    <source>
        <dbReference type="PROSITE" id="PS01124"/>
    </source>
</evidence>
<dbReference type="SMART" id="SM00342">
    <property type="entry name" value="HTH_ARAC"/>
    <property type="match status" value="1"/>
</dbReference>
<dbReference type="SUPFAM" id="SSF46689">
    <property type="entry name" value="Homeodomain-like"/>
    <property type="match status" value="1"/>
</dbReference>
<reference evidence="5" key="1">
    <citation type="submission" date="2020-10" db="EMBL/GenBank/DDBJ databases">
        <authorList>
            <person name="Gilroy R."/>
        </authorList>
    </citation>
    <scope>NUCLEOTIDE SEQUENCE</scope>
    <source>
        <strain evidence="5">ChiSxjej1B13-7958</strain>
    </source>
</reference>
<dbReference type="AlphaFoldDB" id="A0A9D1AKR9"/>
<evidence type="ECO:0000256" key="2">
    <source>
        <dbReference type="ARBA" id="ARBA00023125"/>
    </source>
</evidence>
<dbReference type="Gene3D" id="1.10.10.60">
    <property type="entry name" value="Homeodomain-like"/>
    <property type="match status" value="2"/>
</dbReference>
<evidence type="ECO:0000313" key="5">
    <source>
        <dbReference type="EMBL" id="HIR46521.1"/>
    </source>
</evidence>
<dbReference type="GO" id="GO:0003700">
    <property type="term" value="F:DNA-binding transcription factor activity"/>
    <property type="evidence" value="ECO:0007669"/>
    <property type="project" value="InterPro"/>
</dbReference>
<dbReference type="Pfam" id="PF12833">
    <property type="entry name" value="HTH_18"/>
    <property type="match status" value="1"/>
</dbReference>
<accession>A0A9D1AKR9</accession>
<dbReference type="PANTHER" id="PTHR46796">
    <property type="entry name" value="HTH-TYPE TRANSCRIPTIONAL ACTIVATOR RHAS-RELATED"/>
    <property type="match status" value="1"/>
</dbReference>
<reference evidence="5" key="2">
    <citation type="journal article" date="2021" name="PeerJ">
        <title>Extensive microbial diversity within the chicken gut microbiome revealed by metagenomics and culture.</title>
        <authorList>
            <person name="Gilroy R."/>
            <person name="Ravi A."/>
            <person name="Getino M."/>
            <person name="Pursley I."/>
            <person name="Horton D.L."/>
            <person name="Alikhan N.F."/>
            <person name="Baker D."/>
            <person name="Gharbi K."/>
            <person name="Hall N."/>
            <person name="Watson M."/>
            <person name="Adriaenssens E.M."/>
            <person name="Foster-Nyarko E."/>
            <person name="Jarju S."/>
            <person name="Secka A."/>
            <person name="Antonio M."/>
            <person name="Oren A."/>
            <person name="Chaudhuri R.R."/>
            <person name="La Ragione R."/>
            <person name="Hildebrand F."/>
            <person name="Pallen M.J."/>
        </authorList>
    </citation>
    <scope>NUCLEOTIDE SEQUENCE</scope>
    <source>
        <strain evidence="5">ChiSxjej1B13-7958</strain>
    </source>
</reference>
<keyword evidence="2" id="KW-0238">DNA-binding</keyword>
<feature type="domain" description="HTH araC/xylS-type" evidence="4">
    <location>
        <begin position="179"/>
        <end position="276"/>
    </location>
</feature>
<dbReference type="InterPro" id="IPR018060">
    <property type="entry name" value="HTH_AraC"/>
</dbReference>
<dbReference type="InterPro" id="IPR009057">
    <property type="entry name" value="Homeodomain-like_sf"/>
</dbReference>
<keyword evidence="3" id="KW-0804">Transcription</keyword>
<name>A0A9D1AKR9_9FIRM</name>
<dbReference type="EMBL" id="DVGZ01000026">
    <property type="protein sequence ID" value="HIR46521.1"/>
    <property type="molecule type" value="Genomic_DNA"/>
</dbReference>
<dbReference type="InterPro" id="IPR050204">
    <property type="entry name" value="AraC_XylS_family_regulators"/>
</dbReference>
<evidence type="ECO:0000256" key="3">
    <source>
        <dbReference type="ARBA" id="ARBA00023163"/>
    </source>
</evidence>
<dbReference type="Proteomes" id="UP000824242">
    <property type="component" value="Unassembled WGS sequence"/>
</dbReference>
<keyword evidence="1" id="KW-0805">Transcription regulation</keyword>
<comment type="caution">
    <text evidence="5">The sequence shown here is derived from an EMBL/GenBank/DDBJ whole genome shotgun (WGS) entry which is preliminary data.</text>
</comment>
<dbReference type="SUPFAM" id="SSF51215">
    <property type="entry name" value="Regulatory protein AraC"/>
    <property type="match status" value="1"/>
</dbReference>
<dbReference type="GO" id="GO:0043565">
    <property type="term" value="F:sequence-specific DNA binding"/>
    <property type="evidence" value="ECO:0007669"/>
    <property type="project" value="InterPro"/>
</dbReference>
<evidence type="ECO:0000256" key="1">
    <source>
        <dbReference type="ARBA" id="ARBA00023015"/>
    </source>
</evidence>
<protein>
    <submittedName>
        <fullName evidence="5">Helix-turn-helix transcriptional regulator</fullName>
    </submittedName>
</protein>
<dbReference type="Pfam" id="PF02311">
    <property type="entry name" value="AraC_binding"/>
    <property type="match status" value="1"/>
</dbReference>
<dbReference type="PROSITE" id="PS01124">
    <property type="entry name" value="HTH_ARAC_FAMILY_2"/>
    <property type="match status" value="1"/>
</dbReference>
<proteinExistence type="predicted"/>